<organism evidence="1 2">
    <name type="scientific">Pseudoalteromonas luteoviolacea (strain 2ta16)</name>
    <dbReference type="NCBI Taxonomy" id="1353533"/>
    <lineage>
        <taxon>Bacteria</taxon>
        <taxon>Pseudomonadati</taxon>
        <taxon>Pseudomonadota</taxon>
        <taxon>Gammaproteobacteria</taxon>
        <taxon>Alteromonadales</taxon>
        <taxon>Pseudoalteromonadaceae</taxon>
        <taxon>Pseudoalteromonas</taxon>
    </lineage>
</organism>
<dbReference type="EMBL" id="AUSV01000128">
    <property type="protein sequence ID" value="ESP91151.1"/>
    <property type="molecule type" value="Genomic_DNA"/>
</dbReference>
<protein>
    <submittedName>
        <fullName evidence="1">Uncharacterized protein</fullName>
    </submittedName>
</protein>
<proteinExistence type="predicted"/>
<name>V4H125_PSEL2</name>
<dbReference type="AlphaFoldDB" id="V4H125"/>
<gene>
    <name evidence="1" type="ORF">PL2TA16_01158</name>
</gene>
<evidence type="ECO:0000313" key="1">
    <source>
        <dbReference type="EMBL" id="ESP91151.1"/>
    </source>
</evidence>
<accession>V4H125</accession>
<evidence type="ECO:0000313" key="2">
    <source>
        <dbReference type="Proteomes" id="UP000017820"/>
    </source>
</evidence>
<sequence length="41" mass="4890">MRLLYFPIDYFAGELVVRLYMYTSLEDCESAVAECFSTKKW</sequence>
<comment type="caution">
    <text evidence="1">The sequence shown here is derived from an EMBL/GenBank/DDBJ whole genome shotgun (WGS) entry which is preliminary data.</text>
</comment>
<dbReference type="Proteomes" id="UP000017820">
    <property type="component" value="Unassembled WGS sequence"/>
</dbReference>
<reference evidence="1 2" key="1">
    <citation type="submission" date="2013-07" db="EMBL/GenBank/DDBJ databases">
        <title>Draft genome sequence of Pseudoalteromonas luteoviolacea 2ta16.</title>
        <authorList>
            <person name="Allen E.E."/>
            <person name="Azam F."/>
            <person name="Podell S."/>
        </authorList>
    </citation>
    <scope>NUCLEOTIDE SEQUENCE [LARGE SCALE GENOMIC DNA]</scope>
    <source>
        <strain evidence="1 2">2ta16</strain>
    </source>
</reference>